<dbReference type="InterPro" id="IPR008972">
    <property type="entry name" value="Cupredoxin"/>
</dbReference>
<dbReference type="EMBL" id="CACTIH010000360">
    <property type="protein sequence ID" value="CAA2959984.1"/>
    <property type="molecule type" value="Genomic_DNA"/>
</dbReference>
<sequence length="137" mass="15440">MCHSSWGYHNLSKMRYLLSIPKTSCRSSNHTRSGGKKMSIEFLRNFLKVMVNRGILTLIPKMVSLVTSIPAPSVVGTFKMEMKHGKTYLLRIINAEMNQILFFGVSNHNLTLVGTDASYTKPLTRNYIVISPGQTMD</sequence>
<evidence type="ECO:0000313" key="3">
    <source>
        <dbReference type="Proteomes" id="UP000594638"/>
    </source>
</evidence>
<dbReference type="PANTHER" id="PTHR11709:SF520">
    <property type="entry name" value="LACCASE"/>
    <property type="match status" value="1"/>
</dbReference>
<dbReference type="InterPro" id="IPR045087">
    <property type="entry name" value="Cu-oxidase_fam"/>
</dbReference>
<keyword evidence="3" id="KW-1185">Reference proteome</keyword>
<dbReference type="AlphaFoldDB" id="A0A8S0Q188"/>
<reference evidence="2 3" key="1">
    <citation type="submission" date="2019-12" db="EMBL/GenBank/DDBJ databases">
        <authorList>
            <person name="Alioto T."/>
            <person name="Alioto T."/>
            <person name="Gomez Garrido J."/>
        </authorList>
    </citation>
    <scope>NUCLEOTIDE SEQUENCE [LARGE SCALE GENOMIC DNA]</scope>
</reference>
<comment type="caution">
    <text evidence="2">The sequence shown here is derived from an EMBL/GenBank/DDBJ whole genome shotgun (WGS) entry which is preliminary data.</text>
</comment>
<dbReference type="Proteomes" id="UP000594638">
    <property type="component" value="Unassembled WGS sequence"/>
</dbReference>
<dbReference type="GO" id="GO:0016491">
    <property type="term" value="F:oxidoreductase activity"/>
    <property type="evidence" value="ECO:0007669"/>
    <property type="project" value="TreeGrafter"/>
</dbReference>
<accession>A0A8S0Q188</accession>
<dbReference type="Pfam" id="PF00394">
    <property type="entry name" value="Cu-oxidase"/>
    <property type="match status" value="1"/>
</dbReference>
<dbReference type="SUPFAM" id="SSF49503">
    <property type="entry name" value="Cupredoxins"/>
    <property type="match status" value="1"/>
</dbReference>
<protein>
    <submittedName>
        <fullName evidence="2">Laccase-15-like</fullName>
    </submittedName>
</protein>
<dbReference type="InterPro" id="IPR001117">
    <property type="entry name" value="Cu-oxidase_2nd"/>
</dbReference>
<proteinExistence type="predicted"/>
<dbReference type="Gene3D" id="2.60.40.420">
    <property type="entry name" value="Cupredoxins - blue copper proteins"/>
    <property type="match status" value="1"/>
</dbReference>
<evidence type="ECO:0000259" key="1">
    <source>
        <dbReference type="Pfam" id="PF00394"/>
    </source>
</evidence>
<organism evidence="2 3">
    <name type="scientific">Olea europaea subsp. europaea</name>
    <dbReference type="NCBI Taxonomy" id="158383"/>
    <lineage>
        <taxon>Eukaryota</taxon>
        <taxon>Viridiplantae</taxon>
        <taxon>Streptophyta</taxon>
        <taxon>Embryophyta</taxon>
        <taxon>Tracheophyta</taxon>
        <taxon>Spermatophyta</taxon>
        <taxon>Magnoliopsida</taxon>
        <taxon>eudicotyledons</taxon>
        <taxon>Gunneridae</taxon>
        <taxon>Pentapetalae</taxon>
        <taxon>asterids</taxon>
        <taxon>lamiids</taxon>
        <taxon>Lamiales</taxon>
        <taxon>Oleaceae</taxon>
        <taxon>Oleeae</taxon>
        <taxon>Olea</taxon>
    </lineage>
</organism>
<feature type="domain" description="Plastocyanin-like" evidence="1">
    <location>
        <begin position="75"/>
        <end position="137"/>
    </location>
</feature>
<dbReference type="OrthoDB" id="1734758at2759"/>
<dbReference type="Gramene" id="OE9A063440T1">
    <property type="protein sequence ID" value="OE9A063440C1"/>
    <property type="gene ID" value="OE9A063440"/>
</dbReference>
<dbReference type="PANTHER" id="PTHR11709">
    <property type="entry name" value="MULTI-COPPER OXIDASE"/>
    <property type="match status" value="1"/>
</dbReference>
<evidence type="ECO:0000313" key="2">
    <source>
        <dbReference type="EMBL" id="CAA2959984.1"/>
    </source>
</evidence>
<name>A0A8S0Q188_OLEEU</name>
<gene>
    <name evidence="2" type="ORF">OLEA9_A063440</name>
</gene>